<keyword evidence="2" id="KW-1185">Reference proteome</keyword>
<dbReference type="EMBL" id="JABCRI010000007">
    <property type="protein sequence ID" value="KAF8403613.1"/>
    <property type="molecule type" value="Genomic_DNA"/>
</dbReference>
<dbReference type="Proteomes" id="UP000655225">
    <property type="component" value="Unassembled WGS sequence"/>
</dbReference>
<comment type="caution">
    <text evidence="1">The sequence shown here is derived from an EMBL/GenBank/DDBJ whole genome shotgun (WGS) entry which is preliminary data.</text>
</comment>
<accession>A0A834ZEB8</accession>
<evidence type="ECO:0000313" key="1">
    <source>
        <dbReference type="EMBL" id="KAF8403613.1"/>
    </source>
</evidence>
<gene>
    <name evidence="1" type="ORF">HHK36_011717</name>
</gene>
<proteinExistence type="predicted"/>
<reference evidence="1 2" key="1">
    <citation type="submission" date="2020-04" db="EMBL/GenBank/DDBJ databases">
        <title>Plant Genome Project.</title>
        <authorList>
            <person name="Zhang R.-G."/>
        </authorList>
    </citation>
    <scope>NUCLEOTIDE SEQUENCE [LARGE SCALE GENOMIC DNA]</scope>
    <source>
        <strain evidence="1">YNK0</strain>
        <tissue evidence="1">Leaf</tissue>
    </source>
</reference>
<name>A0A834ZEB8_TETSI</name>
<sequence>MSPPLLFSYKIYRSPAISVEVLHQWKVNPPLLSFSASAISEEVPPLRASSKTSSRSGAIESKFNIDSIGTIDYHEGNQADPWLKATSKRRWL</sequence>
<evidence type="ECO:0000313" key="2">
    <source>
        <dbReference type="Proteomes" id="UP000655225"/>
    </source>
</evidence>
<dbReference type="AlphaFoldDB" id="A0A834ZEB8"/>
<protein>
    <submittedName>
        <fullName evidence="1">Uncharacterized protein</fullName>
    </submittedName>
</protein>
<dbReference type="OrthoDB" id="3388at2759"/>
<organism evidence="1 2">
    <name type="scientific">Tetracentron sinense</name>
    <name type="common">Spur-leaf</name>
    <dbReference type="NCBI Taxonomy" id="13715"/>
    <lineage>
        <taxon>Eukaryota</taxon>
        <taxon>Viridiplantae</taxon>
        <taxon>Streptophyta</taxon>
        <taxon>Embryophyta</taxon>
        <taxon>Tracheophyta</taxon>
        <taxon>Spermatophyta</taxon>
        <taxon>Magnoliopsida</taxon>
        <taxon>Trochodendrales</taxon>
        <taxon>Trochodendraceae</taxon>
        <taxon>Tetracentron</taxon>
    </lineage>
</organism>